<dbReference type="Proteomes" id="UP001620626">
    <property type="component" value="Unassembled WGS sequence"/>
</dbReference>
<evidence type="ECO:0000313" key="2">
    <source>
        <dbReference type="Proteomes" id="UP001620626"/>
    </source>
</evidence>
<organism evidence="1 2">
    <name type="scientific">Heterodera trifolii</name>
    <dbReference type="NCBI Taxonomy" id="157864"/>
    <lineage>
        <taxon>Eukaryota</taxon>
        <taxon>Metazoa</taxon>
        <taxon>Ecdysozoa</taxon>
        <taxon>Nematoda</taxon>
        <taxon>Chromadorea</taxon>
        <taxon>Rhabditida</taxon>
        <taxon>Tylenchina</taxon>
        <taxon>Tylenchomorpha</taxon>
        <taxon>Tylenchoidea</taxon>
        <taxon>Heteroderidae</taxon>
        <taxon>Heteroderinae</taxon>
        <taxon>Heterodera</taxon>
    </lineage>
</organism>
<keyword evidence="2" id="KW-1185">Reference proteome</keyword>
<reference evidence="1 2" key="1">
    <citation type="submission" date="2024-10" db="EMBL/GenBank/DDBJ databases">
        <authorList>
            <person name="Kim D."/>
        </authorList>
    </citation>
    <scope>NUCLEOTIDE SEQUENCE [LARGE SCALE GENOMIC DNA]</scope>
    <source>
        <strain evidence="1">BH-2024</strain>
    </source>
</reference>
<sequence>MLQDIICILIKFHYVFALEDYDQHMDMDIVKFAPFSEVLKKRKCVELVEVLGSFPKNAAENAARGPLGQSDFSLLNYAFQIAVR</sequence>
<name>A0ABD2KIC5_9BILA</name>
<protein>
    <submittedName>
        <fullName evidence="1">Uncharacterized protein</fullName>
    </submittedName>
</protein>
<proteinExistence type="predicted"/>
<dbReference type="EMBL" id="JBICBT010000750">
    <property type="protein sequence ID" value="KAL3102681.1"/>
    <property type="molecule type" value="Genomic_DNA"/>
</dbReference>
<evidence type="ECO:0000313" key="1">
    <source>
        <dbReference type="EMBL" id="KAL3102681.1"/>
    </source>
</evidence>
<comment type="caution">
    <text evidence="1">The sequence shown here is derived from an EMBL/GenBank/DDBJ whole genome shotgun (WGS) entry which is preliminary data.</text>
</comment>
<gene>
    <name evidence="1" type="ORF">niasHT_027769</name>
</gene>
<accession>A0ABD2KIC5</accession>
<dbReference type="AlphaFoldDB" id="A0ABD2KIC5"/>